<evidence type="ECO:0000313" key="2">
    <source>
        <dbReference type="EMBL" id="VDK20557.1"/>
    </source>
</evidence>
<gene>
    <name evidence="2" type="ORF">ASIM_LOCUS2764</name>
</gene>
<evidence type="ECO:0000313" key="3">
    <source>
        <dbReference type="Proteomes" id="UP000267096"/>
    </source>
</evidence>
<reference evidence="2 3" key="1">
    <citation type="submission" date="2018-11" db="EMBL/GenBank/DDBJ databases">
        <authorList>
            <consortium name="Pathogen Informatics"/>
        </authorList>
    </citation>
    <scope>NUCLEOTIDE SEQUENCE [LARGE SCALE GENOMIC DNA]</scope>
</reference>
<name>A0A3P6NG08_ANISI</name>
<protein>
    <submittedName>
        <fullName evidence="2">Uncharacterized protein</fullName>
    </submittedName>
</protein>
<evidence type="ECO:0000256" key="1">
    <source>
        <dbReference type="SAM" id="MobiDB-lite"/>
    </source>
</evidence>
<dbReference type="AlphaFoldDB" id="A0A3P6NG08"/>
<organism evidence="2 3">
    <name type="scientific">Anisakis simplex</name>
    <name type="common">Herring worm</name>
    <dbReference type="NCBI Taxonomy" id="6269"/>
    <lineage>
        <taxon>Eukaryota</taxon>
        <taxon>Metazoa</taxon>
        <taxon>Ecdysozoa</taxon>
        <taxon>Nematoda</taxon>
        <taxon>Chromadorea</taxon>
        <taxon>Rhabditida</taxon>
        <taxon>Spirurina</taxon>
        <taxon>Ascaridomorpha</taxon>
        <taxon>Ascaridoidea</taxon>
        <taxon>Anisakidae</taxon>
        <taxon>Anisakis</taxon>
        <taxon>Anisakis simplex complex</taxon>
    </lineage>
</organism>
<proteinExistence type="predicted"/>
<feature type="compositionally biased region" description="Basic and acidic residues" evidence="1">
    <location>
        <begin position="157"/>
        <end position="167"/>
    </location>
</feature>
<dbReference type="EMBL" id="UYRR01003901">
    <property type="protein sequence ID" value="VDK20557.1"/>
    <property type="molecule type" value="Genomic_DNA"/>
</dbReference>
<accession>A0A3P6NG08</accession>
<sequence>MQLGDWINYECIEDNESNANAVHHLVYDWKRIDDRPCVAKVIDEKFVNLHTSIRLLDDIGYESDSLRVPRGYRVAEGDLCDRILVKNTRRVRNSLAEQHQIDVVLEFNDEIYPGFYWIVTAVYNDGISFEIDDGDTEDISETTRNDNKNDQAQSSRSTEEVEKRKSTEKEIVAEMNQPRRVPQLKAEADQRERDDVCSRLLEKVNAVKNNDLFDYSLSFLIEKIFCA</sequence>
<keyword evidence="3" id="KW-1185">Reference proteome</keyword>
<feature type="region of interest" description="Disordered" evidence="1">
    <location>
        <begin position="134"/>
        <end position="167"/>
    </location>
</feature>
<dbReference type="Proteomes" id="UP000267096">
    <property type="component" value="Unassembled WGS sequence"/>
</dbReference>